<comment type="caution">
    <text evidence="2">The sequence shown here is derived from an EMBL/GenBank/DDBJ whole genome shotgun (WGS) entry which is preliminary data.</text>
</comment>
<dbReference type="Proteomes" id="UP000188320">
    <property type="component" value="Unassembled WGS sequence"/>
</dbReference>
<proteinExistence type="predicted"/>
<evidence type="ECO:0000256" key="1">
    <source>
        <dbReference type="SAM" id="SignalP"/>
    </source>
</evidence>
<gene>
    <name evidence="2" type="ORF">AX774_g4872</name>
</gene>
<name>A0A1R1PL72_ZANCU</name>
<dbReference type="EMBL" id="LSSK01000847">
    <property type="protein sequence ID" value="OMH81673.1"/>
    <property type="molecule type" value="Genomic_DNA"/>
</dbReference>
<feature type="signal peptide" evidence="1">
    <location>
        <begin position="1"/>
        <end position="19"/>
    </location>
</feature>
<evidence type="ECO:0000313" key="2">
    <source>
        <dbReference type="EMBL" id="OMH81673.1"/>
    </source>
</evidence>
<organism evidence="2 3">
    <name type="scientific">Zancudomyces culisetae</name>
    <name type="common">Gut fungus</name>
    <name type="synonym">Smittium culisetae</name>
    <dbReference type="NCBI Taxonomy" id="1213189"/>
    <lineage>
        <taxon>Eukaryota</taxon>
        <taxon>Fungi</taxon>
        <taxon>Fungi incertae sedis</taxon>
        <taxon>Zoopagomycota</taxon>
        <taxon>Kickxellomycotina</taxon>
        <taxon>Harpellomycetes</taxon>
        <taxon>Harpellales</taxon>
        <taxon>Legeriomycetaceae</taxon>
        <taxon>Zancudomyces</taxon>
    </lineage>
</organism>
<evidence type="ECO:0000313" key="3">
    <source>
        <dbReference type="Proteomes" id="UP000188320"/>
    </source>
</evidence>
<keyword evidence="3" id="KW-1185">Reference proteome</keyword>
<feature type="chain" id="PRO_5013091041" evidence="1">
    <location>
        <begin position="20"/>
        <end position="67"/>
    </location>
</feature>
<protein>
    <submittedName>
        <fullName evidence="2">Uncharacterized protein</fullName>
    </submittedName>
</protein>
<reference evidence="3" key="1">
    <citation type="submission" date="2017-01" db="EMBL/GenBank/DDBJ databases">
        <authorList>
            <person name="Wang Y."/>
            <person name="White M."/>
            <person name="Kvist S."/>
            <person name="Moncalvo J.-M."/>
        </authorList>
    </citation>
    <scope>NUCLEOTIDE SEQUENCE [LARGE SCALE GENOMIC DNA]</scope>
    <source>
        <strain evidence="3">COL-18-3</strain>
    </source>
</reference>
<accession>A0A1R1PL72</accession>
<sequence>MKYTVFLLALTASAVPVNNVSNNGGRGVVAPAQEPAPAAAPAPAQIEDRWLGPTSWFLSWWIKKKRH</sequence>
<keyword evidence="1" id="KW-0732">Signal</keyword>
<dbReference type="AlphaFoldDB" id="A0A1R1PL72"/>